<organism evidence="16">
    <name type="scientific">Percolomonas cosmopolitus</name>
    <dbReference type="NCBI Taxonomy" id="63605"/>
    <lineage>
        <taxon>Eukaryota</taxon>
        <taxon>Discoba</taxon>
        <taxon>Heterolobosea</taxon>
        <taxon>Tetramitia</taxon>
        <taxon>Eutetramitia</taxon>
        <taxon>Percolomonadidae</taxon>
        <taxon>Percolomonas</taxon>
    </lineage>
</organism>
<keyword evidence="5 11" id="KW-0547">Nucleotide-binding</keyword>
<feature type="compositionally biased region" description="Basic and acidic residues" evidence="12">
    <location>
        <begin position="2396"/>
        <end position="2407"/>
    </location>
</feature>
<feature type="region of interest" description="Disordered" evidence="12">
    <location>
        <begin position="1"/>
        <end position="50"/>
    </location>
</feature>
<evidence type="ECO:0000256" key="11">
    <source>
        <dbReference type="RuleBase" id="RU364109"/>
    </source>
</evidence>
<feature type="region of interest" description="Disordered" evidence="12">
    <location>
        <begin position="79"/>
        <end position="119"/>
    </location>
</feature>
<accession>A0A7S1KQ78</accession>
<dbReference type="SMART" id="SM01345">
    <property type="entry name" value="Rapamycin_bind"/>
    <property type="match status" value="1"/>
</dbReference>
<dbReference type="Pfam" id="PF23593">
    <property type="entry name" value="HEAT_ATR"/>
    <property type="match status" value="1"/>
</dbReference>
<dbReference type="Pfam" id="PF02260">
    <property type="entry name" value="FATC"/>
    <property type="match status" value="1"/>
</dbReference>
<dbReference type="FunFam" id="3.30.1010.10:FF:000006">
    <property type="entry name" value="Serine/threonine-protein kinase TOR"/>
    <property type="match status" value="1"/>
</dbReference>
<feature type="compositionally biased region" description="Basic residues" evidence="12">
    <location>
        <begin position="14"/>
        <end position="37"/>
    </location>
</feature>
<dbReference type="Gene3D" id="3.30.1010.10">
    <property type="entry name" value="Phosphatidylinositol 3-kinase Catalytic Subunit, Chain A, domain 4"/>
    <property type="match status" value="1"/>
</dbReference>
<dbReference type="PROSITE" id="PS00915">
    <property type="entry name" value="PI3_4_KINASE_1"/>
    <property type="match status" value="1"/>
</dbReference>
<dbReference type="SUPFAM" id="SSF47212">
    <property type="entry name" value="FKBP12-rapamycin-binding domain of FKBP-rapamycin-associated protein (FRAP)"/>
    <property type="match status" value="1"/>
</dbReference>
<feature type="domain" description="FATC" evidence="15">
    <location>
        <begin position="2456"/>
        <end position="2488"/>
    </location>
</feature>
<evidence type="ECO:0000256" key="1">
    <source>
        <dbReference type="ARBA" id="ARBA00011031"/>
    </source>
</evidence>
<evidence type="ECO:0000256" key="12">
    <source>
        <dbReference type="SAM" id="MobiDB-lite"/>
    </source>
</evidence>
<dbReference type="SMART" id="SM01346">
    <property type="entry name" value="DUF3385"/>
    <property type="match status" value="1"/>
</dbReference>
<proteinExistence type="inferred from homology"/>
<dbReference type="Pfam" id="PF00454">
    <property type="entry name" value="PI3_PI4_kinase"/>
    <property type="match status" value="1"/>
</dbReference>
<dbReference type="GO" id="GO:0005886">
    <property type="term" value="C:plasma membrane"/>
    <property type="evidence" value="ECO:0007669"/>
    <property type="project" value="UniProtKB-ARBA"/>
</dbReference>
<dbReference type="GO" id="GO:0005524">
    <property type="term" value="F:ATP binding"/>
    <property type="evidence" value="ECO:0007669"/>
    <property type="project" value="UniProtKB-KW"/>
</dbReference>
<dbReference type="InterPro" id="IPR014009">
    <property type="entry name" value="PIK_FAT"/>
</dbReference>
<dbReference type="GO" id="GO:0004674">
    <property type="term" value="F:protein serine/threonine kinase activity"/>
    <property type="evidence" value="ECO:0007669"/>
    <property type="project" value="UniProtKB-KW"/>
</dbReference>
<dbReference type="GO" id="GO:0031932">
    <property type="term" value="C:TORC2 complex"/>
    <property type="evidence" value="ECO:0007669"/>
    <property type="project" value="TreeGrafter"/>
</dbReference>
<reference evidence="16" key="1">
    <citation type="submission" date="2021-01" db="EMBL/GenBank/DDBJ databases">
        <authorList>
            <person name="Corre E."/>
            <person name="Pelletier E."/>
            <person name="Niang G."/>
            <person name="Scheremetjew M."/>
            <person name="Finn R."/>
            <person name="Kale V."/>
            <person name="Holt S."/>
            <person name="Cochrane G."/>
            <person name="Meng A."/>
            <person name="Brown T."/>
            <person name="Cohen L."/>
        </authorList>
    </citation>
    <scope>NUCLEOTIDE SEQUENCE</scope>
    <source>
        <strain evidence="16">WS</strain>
    </source>
</reference>
<evidence type="ECO:0000256" key="5">
    <source>
        <dbReference type="ARBA" id="ARBA00022741"/>
    </source>
</evidence>
<dbReference type="InterPro" id="IPR024585">
    <property type="entry name" value="mTOR_dom"/>
</dbReference>
<dbReference type="InterPro" id="IPR003152">
    <property type="entry name" value="FATC_dom"/>
</dbReference>
<keyword evidence="4" id="KW-0677">Repeat</keyword>
<dbReference type="PROSITE" id="PS51189">
    <property type="entry name" value="FAT"/>
    <property type="match status" value="1"/>
</dbReference>
<dbReference type="GO" id="GO:0044877">
    <property type="term" value="F:protein-containing complex binding"/>
    <property type="evidence" value="ECO:0007669"/>
    <property type="project" value="InterPro"/>
</dbReference>
<comment type="catalytic activity">
    <reaction evidence="9 11">
        <text>L-threonyl-[protein] + ATP = O-phospho-L-threonyl-[protein] + ADP + H(+)</text>
        <dbReference type="Rhea" id="RHEA:46608"/>
        <dbReference type="Rhea" id="RHEA-COMP:11060"/>
        <dbReference type="Rhea" id="RHEA-COMP:11605"/>
        <dbReference type="ChEBI" id="CHEBI:15378"/>
        <dbReference type="ChEBI" id="CHEBI:30013"/>
        <dbReference type="ChEBI" id="CHEBI:30616"/>
        <dbReference type="ChEBI" id="CHEBI:61977"/>
        <dbReference type="ChEBI" id="CHEBI:456216"/>
        <dbReference type="EC" id="2.7.11.1"/>
    </reaction>
</comment>
<dbReference type="InterPro" id="IPR057564">
    <property type="entry name" value="HEAT_ATR"/>
</dbReference>
<protein>
    <recommendedName>
        <fullName evidence="11">Serine/threonine-protein kinase TOR</fullName>
        <ecNumber evidence="11">2.7.11.1</ecNumber>
    </recommendedName>
</protein>
<dbReference type="InterPro" id="IPR011989">
    <property type="entry name" value="ARM-like"/>
</dbReference>
<keyword evidence="7 11" id="KW-0067">ATP-binding</keyword>
<evidence type="ECO:0000256" key="8">
    <source>
        <dbReference type="ARBA" id="ARBA00023306"/>
    </source>
</evidence>
<dbReference type="InterPro" id="IPR050517">
    <property type="entry name" value="DDR_Repair_Kinase"/>
</dbReference>
<dbReference type="InterPro" id="IPR009076">
    <property type="entry name" value="FRB_dom"/>
</dbReference>
<gene>
    <name evidence="16" type="ORF">PCOS0759_LOCUS4442</name>
</gene>
<feature type="region of interest" description="Disordered" evidence="12">
    <location>
        <begin position="2357"/>
        <end position="2407"/>
    </location>
</feature>
<dbReference type="GO" id="GO:0005737">
    <property type="term" value="C:cytoplasm"/>
    <property type="evidence" value="ECO:0007669"/>
    <property type="project" value="TreeGrafter"/>
</dbReference>
<dbReference type="PROSITE" id="PS00916">
    <property type="entry name" value="PI3_4_KINASE_2"/>
    <property type="match status" value="1"/>
</dbReference>
<dbReference type="Gene3D" id="1.25.10.10">
    <property type="entry name" value="Leucine-rich Repeat Variant"/>
    <property type="match status" value="6"/>
</dbReference>
<evidence type="ECO:0000256" key="6">
    <source>
        <dbReference type="ARBA" id="ARBA00022777"/>
    </source>
</evidence>
<dbReference type="InterPro" id="IPR011009">
    <property type="entry name" value="Kinase-like_dom_sf"/>
</dbReference>
<dbReference type="PROSITE" id="PS50290">
    <property type="entry name" value="PI3_4_KINASE_3"/>
    <property type="match status" value="1"/>
</dbReference>
<dbReference type="Pfam" id="PF02259">
    <property type="entry name" value="FAT"/>
    <property type="match status" value="1"/>
</dbReference>
<dbReference type="CDD" id="cd05169">
    <property type="entry name" value="PIKKc_TOR"/>
    <property type="match status" value="1"/>
</dbReference>
<dbReference type="EC" id="2.7.11.1" evidence="11"/>
<dbReference type="InterPro" id="IPR000403">
    <property type="entry name" value="PI3/4_kinase_cat_dom"/>
</dbReference>
<evidence type="ECO:0000259" key="14">
    <source>
        <dbReference type="PROSITE" id="PS51189"/>
    </source>
</evidence>
<evidence type="ECO:0000256" key="7">
    <source>
        <dbReference type="ARBA" id="ARBA00022840"/>
    </source>
</evidence>
<feature type="domain" description="FAT" evidence="14">
    <location>
        <begin position="1321"/>
        <end position="1888"/>
    </location>
</feature>
<dbReference type="InterPro" id="IPR036738">
    <property type="entry name" value="FRB_sf"/>
</dbReference>
<keyword evidence="6 11" id="KW-0418">Kinase</keyword>
<dbReference type="EMBL" id="HBGD01005360">
    <property type="protein sequence ID" value="CAD9081202.1"/>
    <property type="molecule type" value="Transcribed_RNA"/>
</dbReference>
<dbReference type="SUPFAM" id="SSF56112">
    <property type="entry name" value="Protein kinase-like (PK-like)"/>
    <property type="match status" value="1"/>
</dbReference>
<dbReference type="InterPro" id="IPR026683">
    <property type="entry name" value="TOR_cat"/>
</dbReference>
<keyword evidence="2 11" id="KW-0723">Serine/threonine-protein kinase</keyword>
<evidence type="ECO:0000259" key="13">
    <source>
        <dbReference type="PROSITE" id="PS50290"/>
    </source>
</evidence>
<dbReference type="Gene3D" id="1.20.120.150">
    <property type="entry name" value="FKBP12-rapamycin binding domain"/>
    <property type="match status" value="1"/>
</dbReference>
<dbReference type="SMART" id="SM01343">
    <property type="entry name" value="FATC"/>
    <property type="match status" value="1"/>
</dbReference>
<keyword evidence="3 11" id="KW-0808">Transferase</keyword>
<dbReference type="FunFam" id="1.20.120.150:FF:000001">
    <property type="entry name" value="Serine/threonine-protein kinase TOR"/>
    <property type="match status" value="1"/>
</dbReference>
<feature type="domain" description="PI3K/PI4K catalytic" evidence="13">
    <location>
        <begin position="2075"/>
        <end position="2389"/>
    </location>
</feature>
<dbReference type="InterPro" id="IPR018936">
    <property type="entry name" value="PI3/4_kinase_CS"/>
</dbReference>
<evidence type="ECO:0000259" key="15">
    <source>
        <dbReference type="PROSITE" id="PS51190"/>
    </source>
</evidence>
<comment type="catalytic activity">
    <reaction evidence="10">
        <text>L-seryl-[protein] + ATP = O-phospho-L-seryl-[protein] + ADP + H(+)</text>
        <dbReference type="Rhea" id="RHEA:17989"/>
        <dbReference type="Rhea" id="RHEA-COMP:9863"/>
        <dbReference type="Rhea" id="RHEA-COMP:11604"/>
        <dbReference type="ChEBI" id="CHEBI:15378"/>
        <dbReference type="ChEBI" id="CHEBI:29999"/>
        <dbReference type="ChEBI" id="CHEBI:30616"/>
        <dbReference type="ChEBI" id="CHEBI:83421"/>
        <dbReference type="ChEBI" id="CHEBI:456216"/>
        <dbReference type="EC" id="2.7.11.1"/>
    </reaction>
</comment>
<dbReference type="GO" id="GO:0016242">
    <property type="term" value="P:negative regulation of macroautophagy"/>
    <property type="evidence" value="ECO:0007669"/>
    <property type="project" value="TreeGrafter"/>
</dbReference>
<dbReference type="GO" id="GO:0031931">
    <property type="term" value="C:TORC1 complex"/>
    <property type="evidence" value="ECO:0007669"/>
    <property type="project" value="TreeGrafter"/>
</dbReference>
<sequence>MSSVLHHNETSSLSHRHHDASLHGTHHHATHHHHHTHVSSSRPSTHQDSLHHHAIAGIPDPATSLLNQLLQALNNATAAASGGGGTGNSGSSSLLSSASSPTSTSVSSTSSDSSATSPTTHLIRQHMTLAQRLPSAHYTSFLTQLHSMLQSLINSPNINSRLKALRAIDILIDIKYDDPRKITKFCMFLRSFLTFQYGDSASVRECARVLGKLARVSARSTSKTLTAEWVDFESKRAMEWLEGDSRSKSDGRRYAAVLVLKELAENAPTLFYTHVGGFIIHMWHGIKDPNEHVRKGCVHALRAVLALIAERQSTVRVEWYYDVWEKTKNGLLKGKVEQVHGCLLVLGELLRNTGAFMQDRFENVCSLVLKFHDHKDKQLVRRTVLKLLPMLCSFYKEAFIEEYLDKSINIITKEIKSQTTRGAAYISLGKLVKACSKEALDPRLPQVIAVIQDGVLPNKKKSKSHQVIPEALTCMAYLGEAVGDDISEQILKLLDPIFAFGLSKALTDALSSLVETNASLRQPIQQHLLDTISIILAKIPYHSVNYAHNQSVNIESEDTIVHALETLGTFNFKSHDLIDFVRDTVISYMENDSVRLKKAAAQTCCKLLAAQEVNDATEYAHFQIGDTIIRLLTVAITDPEYTVRQAVLSSFTSQFDNYLSISENVKMLFIALNDEHYEIRELAVSIIGRLSTKNPAYVYPSLRKTLLQLLTELQYSEDVRSKEESARMLGCLVSAAPKLVKPYVPQILRVLMSKMTDSSSSVSACVLETTGKLAIVGGSDMTRFINEVLPLVIETLSDQSSSTKRAIAVRTLGQIVESTGYVVRPYQEYPQLLSTLLGILKSEEEWEARREVMKVLGIIGAIDPHKYKLLHEKVNYHNLVLNGHVHDIPDGLSPSSDEYYPTVAFTALMKILSDSSLSAYHTAVIQAVLYIFTSLGMKCVPFLKQIMGPFFELIRTCEPKFRKPLFQKLSLLVSIVRHHIRNYLDDIFKLIVEFWDSDFKIQIISLEESICSALNEEFKPYLSDVIPHLLDVFQTDRSLDRQVTIKGLHALTVFGKYLQDYLYLVIPAVVRLFEDSEAPTTVKCHAIRTVGNLSRGLNLIEFSSRIIHPLMRVLKSGNQDLVQASMDTLSMLAFQFGHDFIIYIPMMNKILLQHRIQHSQYEDLEHKIRKNLPLPSSIQWEDADEDDEDQVESVSSDLTRMHVDEDNLREGWKASQRSTKEDWIEWIRGFSVVLLKESPSHALRSCSALAQTYHPLARELFNAGFVSCWSQLEEKAQQEVVRSLEIAFSSPELPAEVLQTLLNLAEFMEHDEKPLPIAISALGLLAERCQCYAKALHYKEIEFLSSPEGLIEELMFINNQLGQHEAAVGILKFSQKHFDIEMKEAWYEKLQWWEKALKVYERKWGTSGDRASREIIEGRMRCLKELGRWEDLYEVCKDVWHKSGDSLQSSIAPMAAAAAWNLQDWELMRICADRLPGSDVRNFFYRSILAIHDNNFIHASDLIEKTRIHLSTELSALVGESYIRAYDNIILIQQLSEMEEIIQYKQMKLPEEKEKMKKMWFDRLNECTSNVEHWQQILLVRRLVLSPKEDRDLSIKFSSLCRKSNKLQLSEKTLRSMLPRELDPTQHPQLLLSPEYNVHPAVAYNYFKHMWATNQKTDAFQLLNQFAQTYNGDPSLIAKCYLRLGLWQKKLHKQYPNSDEQIPQILHYLKAATEYDPKWYKAWHYWALMNSEVVSMLEKGREADHSMSHVHGGNGNGSALNGGVANQNHGSHPSASLPTNITGFILNAIHAFFRSISLSPDDNKKLQDILRLLTLWFNHGNMPSLEVELNNGFNTVNIDTWLSVIPQIIARVNSQVKNVRTLIHNLLEKIGHSHPQALVYPLTVCSKSHVQSRKLSAQKLLNQIRIHSAELVDQAMMVSNELISGAILWNEMWHEGLEDASRLYFGDRNIEGMLATLEPLHQATKNPQTLSETGFHQQYGAELLQARECCKKYRRTKDENFLNQAWDCYYLVFRRINRQLQVNAKLELQYVSPKLLKARNLKLAVPGTYHPQQQIVGDDLSVLGDNSNLVTIASFSPVWKVISSKQRPRQIVIRGSNGHDYEFLLKGHEDLRQDERVMQLFGLVNTLLANDLSTCTRDLSIKQYAVIPLSSNAGLIGWVPNCDTLHALIKEYRESRAVVLNLEHRLMMQMTPHYDNLALMQKIEVFEHALENTTGQDLYKILWLKSKSSEVWLDRRTNYTRSLAVMSMVGYILGLGDRHPSNIMLEKHSGKIVHIDFGDCFEVAQNREKFPEKVPFRLTRMLVNAMEVCGIEGSFRATCEDVMRVLRENKDSLMAMLEAFVHDPLINWRLLDPNLEGAPQRNSSGGHVVGGDARHQYGQQRPGSNGAHPSGMSLSRMEDNVPSRSVRERHLKRTYADAAEAEQTDTVIPEQLNMKALSVIRRISDKLSGNDFKNEEKSSVPEQVNRLIQQATSHSNLSQLYVGWSGVW</sequence>
<evidence type="ECO:0000256" key="4">
    <source>
        <dbReference type="ARBA" id="ARBA00022737"/>
    </source>
</evidence>
<dbReference type="Gene3D" id="1.10.1070.11">
    <property type="entry name" value="Phosphatidylinositol 3-/4-kinase, catalytic domain"/>
    <property type="match status" value="1"/>
</dbReference>
<comment type="similarity">
    <text evidence="1 11">Belongs to the PI3/PI4-kinase family.</text>
</comment>
<dbReference type="InterPro" id="IPR036940">
    <property type="entry name" value="PI3/4_kinase_cat_sf"/>
</dbReference>
<dbReference type="GO" id="GO:0031929">
    <property type="term" value="P:TOR signaling"/>
    <property type="evidence" value="ECO:0007669"/>
    <property type="project" value="TreeGrafter"/>
</dbReference>
<evidence type="ECO:0000256" key="9">
    <source>
        <dbReference type="ARBA" id="ARBA00047899"/>
    </source>
</evidence>
<keyword evidence="8" id="KW-0131">Cell cycle</keyword>
<dbReference type="PROSITE" id="PS51190">
    <property type="entry name" value="FATC"/>
    <property type="match status" value="1"/>
</dbReference>
<evidence type="ECO:0000256" key="3">
    <source>
        <dbReference type="ARBA" id="ARBA00022679"/>
    </source>
</evidence>
<dbReference type="FunFam" id="1.10.1070.11:FF:000007">
    <property type="entry name" value="Serine/threonine-protein kinase TOR"/>
    <property type="match status" value="1"/>
</dbReference>
<dbReference type="SMART" id="SM00146">
    <property type="entry name" value="PI3Kc"/>
    <property type="match status" value="1"/>
</dbReference>
<dbReference type="PANTHER" id="PTHR11139">
    <property type="entry name" value="ATAXIA TELANGIECTASIA MUTATED ATM -RELATED"/>
    <property type="match status" value="1"/>
</dbReference>
<evidence type="ECO:0000256" key="10">
    <source>
        <dbReference type="ARBA" id="ARBA00048679"/>
    </source>
</evidence>
<dbReference type="Pfam" id="PF11865">
    <property type="entry name" value="mTOR_dom"/>
    <property type="match status" value="1"/>
</dbReference>
<dbReference type="Pfam" id="PF08771">
    <property type="entry name" value="FRB_dom"/>
    <property type="match status" value="1"/>
</dbReference>
<feature type="compositionally biased region" description="Low complexity" evidence="12">
    <location>
        <begin position="89"/>
        <end position="119"/>
    </location>
</feature>
<dbReference type="InterPro" id="IPR016024">
    <property type="entry name" value="ARM-type_fold"/>
</dbReference>
<dbReference type="PANTHER" id="PTHR11139:SF9">
    <property type="entry name" value="SERINE_THREONINE-PROTEIN KINASE MTOR"/>
    <property type="match status" value="1"/>
</dbReference>
<feature type="compositionally biased region" description="Polar residues" evidence="12">
    <location>
        <begin position="1"/>
        <end position="13"/>
    </location>
</feature>
<evidence type="ECO:0000256" key="2">
    <source>
        <dbReference type="ARBA" id="ARBA00022527"/>
    </source>
</evidence>
<dbReference type="InterPro" id="IPR003151">
    <property type="entry name" value="PIK-rel_kinase_FAT"/>
</dbReference>
<name>A0A7S1KQ78_9EUKA</name>
<evidence type="ECO:0000313" key="16">
    <source>
        <dbReference type="EMBL" id="CAD9081202.1"/>
    </source>
</evidence>
<dbReference type="GO" id="GO:0005634">
    <property type="term" value="C:nucleus"/>
    <property type="evidence" value="ECO:0007669"/>
    <property type="project" value="TreeGrafter"/>
</dbReference>
<dbReference type="FunFam" id="1.25.10.10:FF:000371">
    <property type="entry name" value="Serine/threonine-protein kinase TOR"/>
    <property type="match status" value="1"/>
</dbReference>
<dbReference type="SUPFAM" id="SSF48371">
    <property type="entry name" value="ARM repeat"/>
    <property type="match status" value="2"/>
</dbReference>